<gene>
    <name evidence="2" type="ORF">UFOPK4173_01322</name>
</gene>
<accession>A0A6J7S7G4</accession>
<protein>
    <submittedName>
        <fullName evidence="2">Unannotated protein</fullName>
    </submittedName>
</protein>
<proteinExistence type="predicted"/>
<dbReference type="AlphaFoldDB" id="A0A6J7S7G4"/>
<sequence length="78" mass="7882">MVGVALAIAVGLPAGIVVVVVVGPGGVGTQATASKTSAPNTGIRILRTVICFPLRIPAIAIASSPSCLQTERRFVNEQ</sequence>
<dbReference type="EMBL" id="CAFBPW010000165">
    <property type="protein sequence ID" value="CAB5037009.1"/>
    <property type="molecule type" value="Genomic_DNA"/>
</dbReference>
<reference evidence="2" key="1">
    <citation type="submission" date="2020-05" db="EMBL/GenBank/DDBJ databases">
        <authorList>
            <person name="Chiriac C."/>
            <person name="Salcher M."/>
            <person name="Ghai R."/>
            <person name="Kavagutti S V."/>
        </authorList>
    </citation>
    <scope>NUCLEOTIDE SEQUENCE</scope>
</reference>
<keyword evidence="1" id="KW-0472">Membrane</keyword>
<evidence type="ECO:0000256" key="1">
    <source>
        <dbReference type="SAM" id="Phobius"/>
    </source>
</evidence>
<name>A0A6J7S7G4_9ZZZZ</name>
<keyword evidence="1" id="KW-1133">Transmembrane helix</keyword>
<organism evidence="2">
    <name type="scientific">freshwater metagenome</name>
    <dbReference type="NCBI Taxonomy" id="449393"/>
    <lineage>
        <taxon>unclassified sequences</taxon>
        <taxon>metagenomes</taxon>
        <taxon>ecological metagenomes</taxon>
    </lineage>
</organism>
<evidence type="ECO:0000313" key="2">
    <source>
        <dbReference type="EMBL" id="CAB5037009.1"/>
    </source>
</evidence>
<feature type="transmembrane region" description="Helical" evidence="1">
    <location>
        <begin position="6"/>
        <end position="27"/>
    </location>
</feature>
<keyword evidence="1" id="KW-0812">Transmembrane</keyword>